<dbReference type="eggNOG" id="COG0457">
    <property type="taxonomic scope" value="Bacteria"/>
</dbReference>
<dbReference type="InParanoid" id="F5YAZ3"/>
<proteinExistence type="predicted"/>
<reference evidence="5 6" key="2">
    <citation type="journal article" date="2011" name="ISME J.">
        <title>RNA-seq reveals cooperative metabolic interactions between two termite-gut spirochete species in co-culture.</title>
        <authorList>
            <person name="Rosenthal A.Z."/>
            <person name="Matson E.G."/>
            <person name="Eldar A."/>
            <person name="Leadbetter J.R."/>
        </authorList>
    </citation>
    <scope>NUCLEOTIDE SEQUENCE [LARGE SCALE GENOMIC DNA]</scope>
    <source>
        <strain evidence="6">ATCC BAA-888 / DSM 13862 / ZAS-9</strain>
    </source>
</reference>
<feature type="region of interest" description="Disordered" evidence="4">
    <location>
        <begin position="1"/>
        <end position="27"/>
    </location>
</feature>
<gene>
    <name evidence="5" type="ordered locus">TREAZ_0636</name>
</gene>
<dbReference type="EMBL" id="CP001841">
    <property type="protein sequence ID" value="AEF83368.1"/>
    <property type="molecule type" value="Genomic_DNA"/>
</dbReference>
<dbReference type="Pfam" id="PF13432">
    <property type="entry name" value="TPR_16"/>
    <property type="match status" value="1"/>
</dbReference>
<keyword evidence="6" id="KW-1185">Reference proteome</keyword>
<feature type="repeat" description="TPR" evidence="3">
    <location>
        <begin position="32"/>
        <end position="65"/>
    </location>
</feature>
<dbReference type="InterPro" id="IPR051685">
    <property type="entry name" value="Ycf3/AcsC/BcsC/TPR_MFPF"/>
</dbReference>
<dbReference type="Proteomes" id="UP000009222">
    <property type="component" value="Chromosome"/>
</dbReference>
<dbReference type="Pfam" id="PF13174">
    <property type="entry name" value="TPR_6"/>
    <property type="match status" value="1"/>
</dbReference>
<dbReference type="SUPFAM" id="SSF48452">
    <property type="entry name" value="TPR-like"/>
    <property type="match status" value="2"/>
</dbReference>
<keyword evidence="2 3" id="KW-0802">TPR repeat</keyword>
<dbReference type="PANTHER" id="PTHR44943">
    <property type="entry name" value="CELLULOSE SYNTHASE OPERON PROTEIN C"/>
    <property type="match status" value="1"/>
</dbReference>
<evidence type="ECO:0000256" key="2">
    <source>
        <dbReference type="ARBA" id="ARBA00022803"/>
    </source>
</evidence>
<sequence>MSDLFNELPGPRSGETEEKSGGPDDNQELTAISELSKKGYKYLRENRIEEAVDCFSQILKVDENNNYALVGMGDATRKRGSFKDAVIYYQHCLSYHPGNNYALFGLADCFKAINQFHKAIEIWEQYLLHDDKSITVLTRVADAYRKVRDFKHSKAVYLRVLEIEADNPYAIIGLGYLHYDFKEYLDALFYWEKMIEVNKDNVDIRVLTSIGNCHRKLKTFESGIAYFEKALQRDPGNFYALFGLADCYRGLNQQDRSLGYWNRILEQDPRNKVILTRAGDAYRNINQYEKSVDYYERALNIEFDTYAVLGLALVAKSQGKFDEAQESLRRLIQQDPKNYRLYIELADCRLRKGDRHEAVEILENFQRQGLRNNAVIEFLERIRY</sequence>
<dbReference type="InterPro" id="IPR011990">
    <property type="entry name" value="TPR-like_helical_dom_sf"/>
</dbReference>
<dbReference type="Pfam" id="PF14559">
    <property type="entry name" value="TPR_19"/>
    <property type="match status" value="1"/>
</dbReference>
<organism evidence="5 6">
    <name type="scientific">Leadbettera azotonutricia (strain ATCC BAA-888 / DSM 13862 / ZAS-9)</name>
    <name type="common">Treponema azotonutricium</name>
    <dbReference type="NCBI Taxonomy" id="545695"/>
    <lineage>
        <taxon>Bacteria</taxon>
        <taxon>Pseudomonadati</taxon>
        <taxon>Spirochaetota</taxon>
        <taxon>Spirochaetia</taxon>
        <taxon>Spirochaetales</taxon>
        <taxon>Breznakiellaceae</taxon>
        <taxon>Leadbettera</taxon>
    </lineage>
</organism>
<dbReference type="Pfam" id="PF13431">
    <property type="entry name" value="TPR_17"/>
    <property type="match status" value="1"/>
</dbReference>
<feature type="repeat" description="TPR" evidence="3">
    <location>
        <begin position="168"/>
        <end position="201"/>
    </location>
</feature>
<feature type="repeat" description="TPR" evidence="3">
    <location>
        <begin position="66"/>
        <end position="99"/>
    </location>
</feature>
<feature type="repeat" description="TPR" evidence="3">
    <location>
        <begin position="204"/>
        <end position="237"/>
    </location>
</feature>
<dbReference type="InterPro" id="IPR019734">
    <property type="entry name" value="TPR_rpt"/>
</dbReference>
<keyword evidence="1" id="KW-0677">Repeat</keyword>
<evidence type="ECO:0000256" key="3">
    <source>
        <dbReference type="PROSITE-ProRule" id="PRU00339"/>
    </source>
</evidence>
<accession>F5YAZ3</accession>
<dbReference type="Pfam" id="PF13181">
    <property type="entry name" value="TPR_8"/>
    <property type="match status" value="2"/>
</dbReference>
<feature type="repeat" description="TPR" evidence="3">
    <location>
        <begin position="272"/>
        <end position="305"/>
    </location>
</feature>
<dbReference type="OrthoDB" id="334344at2"/>
<dbReference type="STRING" id="545695.TREAZ_0636"/>
<reference evidence="6" key="1">
    <citation type="submission" date="2009-12" db="EMBL/GenBank/DDBJ databases">
        <title>Complete sequence of Treponema azotonutricium strain ZAS-9.</title>
        <authorList>
            <person name="Tetu S.G."/>
            <person name="Matson E."/>
            <person name="Ren Q."/>
            <person name="Seshadri R."/>
            <person name="Elbourne L."/>
            <person name="Hassan K.A."/>
            <person name="Durkin A."/>
            <person name="Radune D."/>
            <person name="Mohamoud Y."/>
            <person name="Shay R."/>
            <person name="Jin S."/>
            <person name="Zhang X."/>
            <person name="Lucey K."/>
            <person name="Ballor N.R."/>
            <person name="Ottesen E."/>
            <person name="Rosenthal R."/>
            <person name="Allen A."/>
            <person name="Leadbetter J.R."/>
            <person name="Paulsen I.T."/>
        </authorList>
    </citation>
    <scope>NUCLEOTIDE SEQUENCE [LARGE SCALE GENOMIC DNA]</scope>
    <source>
        <strain evidence="6">ATCC BAA-888 / DSM 13862 / ZAS-9</strain>
    </source>
</reference>
<evidence type="ECO:0000256" key="4">
    <source>
        <dbReference type="SAM" id="MobiDB-lite"/>
    </source>
</evidence>
<dbReference type="PANTHER" id="PTHR44943:SF4">
    <property type="entry name" value="TPR REPEAT-CONTAINING PROTEIN MJ0798"/>
    <property type="match status" value="1"/>
</dbReference>
<dbReference type="Gene3D" id="1.25.40.10">
    <property type="entry name" value="Tetratricopeptide repeat domain"/>
    <property type="match status" value="4"/>
</dbReference>
<dbReference type="KEGG" id="taz:TREAZ_0636"/>
<dbReference type="RefSeq" id="WP_015711325.1">
    <property type="nucleotide sequence ID" value="NC_015577.1"/>
</dbReference>
<dbReference type="SMART" id="SM00028">
    <property type="entry name" value="TPR"/>
    <property type="match status" value="9"/>
</dbReference>
<dbReference type="PROSITE" id="PS50005">
    <property type="entry name" value="TPR"/>
    <property type="match status" value="5"/>
</dbReference>
<evidence type="ECO:0000256" key="1">
    <source>
        <dbReference type="ARBA" id="ARBA00022737"/>
    </source>
</evidence>
<dbReference type="HOGENOM" id="CLU_003728_2_5_12"/>
<protein>
    <submittedName>
        <fullName evidence="5">Tetratricopeptide repeat protein</fullName>
    </submittedName>
</protein>
<evidence type="ECO:0000313" key="5">
    <source>
        <dbReference type="EMBL" id="AEF83368.1"/>
    </source>
</evidence>
<dbReference type="AlphaFoldDB" id="F5YAZ3"/>
<name>F5YAZ3_LEAAZ</name>
<evidence type="ECO:0000313" key="6">
    <source>
        <dbReference type="Proteomes" id="UP000009222"/>
    </source>
</evidence>